<comment type="similarity">
    <text evidence="1">Belongs to the hcp beta-lactamase family.</text>
</comment>
<reference evidence="3 4" key="1">
    <citation type="submission" date="2017-08" db="EMBL/GenBank/DDBJ databases">
        <title>Infants hospitalized years apart are colonized by the same room-sourced microbial strains.</title>
        <authorList>
            <person name="Brooks B."/>
            <person name="Olm M.R."/>
            <person name="Firek B.A."/>
            <person name="Baker R."/>
            <person name="Thomas B.C."/>
            <person name="Morowitz M.J."/>
            <person name="Banfield J.F."/>
        </authorList>
    </citation>
    <scope>NUCLEOTIDE SEQUENCE [LARGE SCALE GENOMIC DNA]</scope>
    <source>
        <strain evidence="3">S2_003_000_R2_14</strain>
    </source>
</reference>
<evidence type="ECO:0000313" key="4">
    <source>
        <dbReference type="Proteomes" id="UP000249061"/>
    </source>
</evidence>
<comment type="caution">
    <text evidence="3">The sequence shown here is derived from an EMBL/GenBank/DDBJ whole genome shotgun (WGS) entry which is preliminary data.</text>
</comment>
<name>A0A2W5V236_9BACT</name>
<evidence type="ECO:0000256" key="2">
    <source>
        <dbReference type="ARBA" id="ARBA00022737"/>
    </source>
</evidence>
<dbReference type="InterPro" id="IPR006597">
    <property type="entry name" value="Sel1-like"/>
</dbReference>
<evidence type="ECO:0000313" key="3">
    <source>
        <dbReference type="EMBL" id="PZR15458.1"/>
    </source>
</evidence>
<dbReference type="SMART" id="SM00671">
    <property type="entry name" value="SEL1"/>
    <property type="match status" value="2"/>
</dbReference>
<dbReference type="Proteomes" id="UP000249061">
    <property type="component" value="Unassembled WGS sequence"/>
</dbReference>
<organism evidence="3 4">
    <name type="scientific">Archangium gephyra</name>
    <dbReference type="NCBI Taxonomy" id="48"/>
    <lineage>
        <taxon>Bacteria</taxon>
        <taxon>Pseudomonadati</taxon>
        <taxon>Myxococcota</taxon>
        <taxon>Myxococcia</taxon>
        <taxon>Myxococcales</taxon>
        <taxon>Cystobacterineae</taxon>
        <taxon>Archangiaceae</taxon>
        <taxon>Archangium</taxon>
    </lineage>
</organism>
<protein>
    <submittedName>
        <fullName evidence="3">Uncharacterized protein</fullName>
    </submittedName>
</protein>
<dbReference type="SUPFAM" id="SSF81901">
    <property type="entry name" value="HCP-like"/>
    <property type="match status" value="1"/>
</dbReference>
<evidence type="ECO:0000256" key="1">
    <source>
        <dbReference type="ARBA" id="ARBA00008486"/>
    </source>
</evidence>
<dbReference type="PANTHER" id="PTHR13891">
    <property type="entry name" value="CYTOCHROME C OXIDASE ASSEMBLY FACTOR 7"/>
    <property type="match status" value="1"/>
</dbReference>
<keyword evidence="2" id="KW-0677">Repeat</keyword>
<sequence>MKPALLLFAALLVSCGTLRPRPSGSAEWKAVFNDCDDGDQYACFWVASTELDDDLPSAVARFTRACDAGVGEACMELAELAEAGRGMEKDLSKHVQWLERACDLGSARGCSNLGVAWFKGIGVERTPAKSTPLYERACKLGDALACSNFATALNDGRSGFKDVPRARALWRQHCPAEPLACLLLSQELEKDGDQAAATAVVREGCRAGDRRSCLFVCEDLKKSNPAESMRYARYACERGDVDACEDVLELGRGNKALWPELLSIARDACADGNAFACREVPDLELRLGAPWSASYDAQYEKWCSPKDVWACELRCHNNGGKDKTTPACVTSCKAGSKVDCASTE</sequence>
<dbReference type="PROSITE" id="PS51257">
    <property type="entry name" value="PROKAR_LIPOPROTEIN"/>
    <property type="match status" value="1"/>
</dbReference>
<dbReference type="PANTHER" id="PTHR13891:SF1">
    <property type="entry name" value="CYTOCHROME C OXIDASE ASSEMBLY FACTOR 7"/>
    <property type="match status" value="1"/>
</dbReference>
<dbReference type="Gene3D" id="1.25.40.10">
    <property type="entry name" value="Tetratricopeptide repeat domain"/>
    <property type="match status" value="1"/>
</dbReference>
<dbReference type="EMBL" id="QFQP01000005">
    <property type="protein sequence ID" value="PZR15458.1"/>
    <property type="molecule type" value="Genomic_DNA"/>
</dbReference>
<dbReference type="InterPro" id="IPR040239">
    <property type="entry name" value="HcpB-like"/>
</dbReference>
<dbReference type="InterPro" id="IPR011990">
    <property type="entry name" value="TPR-like_helical_dom_sf"/>
</dbReference>
<dbReference type="AlphaFoldDB" id="A0A2W5V236"/>
<gene>
    <name evidence="3" type="ORF">DI536_08390</name>
</gene>
<proteinExistence type="inferred from homology"/>
<dbReference type="Pfam" id="PF08238">
    <property type="entry name" value="Sel1"/>
    <property type="match status" value="3"/>
</dbReference>
<accession>A0A2W5V236</accession>